<evidence type="ECO:0000313" key="2">
    <source>
        <dbReference type="EMBL" id="MFC5568803.1"/>
    </source>
</evidence>
<keyword evidence="3" id="KW-1185">Reference proteome</keyword>
<keyword evidence="1" id="KW-1133">Transmembrane helix</keyword>
<proteinExistence type="predicted"/>
<gene>
    <name evidence="2" type="ORF">ACFPN1_01825</name>
</gene>
<evidence type="ECO:0008006" key="4">
    <source>
        <dbReference type="Google" id="ProtNLM"/>
    </source>
</evidence>
<protein>
    <recommendedName>
        <fullName evidence="4">DUF4175 domain-containing protein</fullName>
    </recommendedName>
</protein>
<feature type="transmembrane region" description="Helical" evidence="1">
    <location>
        <begin position="28"/>
        <end position="46"/>
    </location>
</feature>
<dbReference type="RefSeq" id="WP_386752486.1">
    <property type="nucleotide sequence ID" value="NZ_JBHSNM010000001.1"/>
</dbReference>
<evidence type="ECO:0000256" key="1">
    <source>
        <dbReference type="SAM" id="Phobius"/>
    </source>
</evidence>
<accession>A0ABW0SIE3</accession>
<name>A0ABW0SIE3_9GAMM</name>
<dbReference type="EMBL" id="JBHSNM010000001">
    <property type="protein sequence ID" value="MFC5568803.1"/>
    <property type="molecule type" value="Genomic_DNA"/>
</dbReference>
<keyword evidence="1" id="KW-0472">Membrane</keyword>
<keyword evidence="1" id="KW-0812">Transmembrane</keyword>
<sequence length="50" mass="5815">MSWIGIVLVILCLYLAFKVAGFFFKLLLWALVIFGIYWLAAPYLGLPRFF</sequence>
<evidence type="ECO:0000313" key="3">
    <source>
        <dbReference type="Proteomes" id="UP001596036"/>
    </source>
</evidence>
<organism evidence="2 3">
    <name type="scientific">Lysobacter yangpyeongensis</name>
    <dbReference type="NCBI Taxonomy" id="346182"/>
    <lineage>
        <taxon>Bacteria</taxon>
        <taxon>Pseudomonadati</taxon>
        <taxon>Pseudomonadota</taxon>
        <taxon>Gammaproteobacteria</taxon>
        <taxon>Lysobacterales</taxon>
        <taxon>Lysobacteraceae</taxon>
        <taxon>Lysobacter</taxon>
    </lineage>
</organism>
<reference evidence="3" key="1">
    <citation type="journal article" date="2019" name="Int. J. Syst. Evol. Microbiol.">
        <title>The Global Catalogue of Microorganisms (GCM) 10K type strain sequencing project: providing services to taxonomists for standard genome sequencing and annotation.</title>
        <authorList>
            <consortium name="The Broad Institute Genomics Platform"/>
            <consortium name="The Broad Institute Genome Sequencing Center for Infectious Disease"/>
            <person name="Wu L."/>
            <person name="Ma J."/>
        </authorList>
    </citation>
    <scope>NUCLEOTIDE SEQUENCE [LARGE SCALE GENOMIC DNA]</scope>
    <source>
        <strain evidence="3">KACC 11407</strain>
    </source>
</reference>
<dbReference type="Proteomes" id="UP001596036">
    <property type="component" value="Unassembled WGS sequence"/>
</dbReference>
<comment type="caution">
    <text evidence="2">The sequence shown here is derived from an EMBL/GenBank/DDBJ whole genome shotgun (WGS) entry which is preliminary data.</text>
</comment>